<reference evidence="2" key="2">
    <citation type="journal article" date="2021" name="PeerJ">
        <title>Extensive microbial diversity within the chicken gut microbiome revealed by metagenomics and culture.</title>
        <authorList>
            <person name="Gilroy R."/>
            <person name="Ravi A."/>
            <person name="Getino M."/>
            <person name="Pursley I."/>
            <person name="Horton D.L."/>
            <person name="Alikhan N.F."/>
            <person name="Baker D."/>
            <person name="Gharbi K."/>
            <person name="Hall N."/>
            <person name="Watson M."/>
            <person name="Adriaenssens E.M."/>
            <person name="Foster-Nyarko E."/>
            <person name="Jarju S."/>
            <person name="Secka A."/>
            <person name="Antonio M."/>
            <person name="Oren A."/>
            <person name="Chaudhuri R.R."/>
            <person name="La Ragione R."/>
            <person name="Hildebrand F."/>
            <person name="Pallen M.J."/>
        </authorList>
    </citation>
    <scope>NUCLEOTIDE SEQUENCE</scope>
    <source>
        <strain evidence="2">CHK180-2868</strain>
    </source>
</reference>
<comment type="caution">
    <text evidence="2">The sequence shown here is derived from an EMBL/GenBank/DDBJ whole genome shotgun (WGS) entry which is preliminary data.</text>
</comment>
<gene>
    <name evidence="2" type="ORF">IAB28_04195</name>
</gene>
<dbReference type="AlphaFoldDB" id="A0A9D1A349"/>
<dbReference type="Proteomes" id="UP000824250">
    <property type="component" value="Unassembled WGS sequence"/>
</dbReference>
<accession>A0A9D1A349</accession>
<keyword evidence="1" id="KW-1133">Transmembrane helix</keyword>
<organism evidence="2 3">
    <name type="scientific">Candidatus Copromonas faecavium</name>
    <name type="common">nom. illeg.</name>
    <dbReference type="NCBI Taxonomy" id="2840740"/>
    <lineage>
        <taxon>Bacteria</taxon>
        <taxon>Bacillati</taxon>
        <taxon>Bacillota</taxon>
        <taxon>Clostridia</taxon>
        <taxon>Lachnospirales</taxon>
        <taxon>Lachnospiraceae</taxon>
        <taxon>Candidatus Copromonas (nom. illeg.)</taxon>
    </lineage>
</organism>
<reference evidence="2" key="1">
    <citation type="submission" date="2020-10" db="EMBL/GenBank/DDBJ databases">
        <authorList>
            <person name="Gilroy R."/>
        </authorList>
    </citation>
    <scope>NUCLEOTIDE SEQUENCE</scope>
    <source>
        <strain evidence="2">CHK180-2868</strain>
    </source>
</reference>
<evidence type="ECO:0000313" key="2">
    <source>
        <dbReference type="EMBL" id="HIR05149.1"/>
    </source>
</evidence>
<evidence type="ECO:0000256" key="1">
    <source>
        <dbReference type="SAM" id="Phobius"/>
    </source>
</evidence>
<protein>
    <submittedName>
        <fullName evidence="2">Uncharacterized protein</fullName>
    </submittedName>
</protein>
<sequence>MEKIYKTMRNTGAACIAVGIVVASVGLAAGIVAIVSGAALLKRKTEITF</sequence>
<keyword evidence="1" id="KW-0812">Transmembrane</keyword>
<feature type="transmembrane region" description="Helical" evidence="1">
    <location>
        <begin position="12"/>
        <end position="41"/>
    </location>
</feature>
<keyword evidence="1" id="KW-0472">Membrane</keyword>
<proteinExistence type="predicted"/>
<dbReference type="EMBL" id="DVGC01000024">
    <property type="protein sequence ID" value="HIR05149.1"/>
    <property type="molecule type" value="Genomic_DNA"/>
</dbReference>
<evidence type="ECO:0000313" key="3">
    <source>
        <dbReference type="Proteomes" id="UP000824250"/>
    </source>
</evidence>
<name>A0A9D1A349_9FIRM</name>